<dbReference type="InterPro" id="IPR036322">
    <property type="entry name" value="WD40_repeat_dom_sf"/>
</dbReference>
<feature type="domain" description="PPIase cyclophilin-type" evidence="9">
    <location>
        <begin position="491"/>
        <end position="634"/>
    </location>
</feature>
<dbReference type="EC" id="5.2.1.8" evidence="2"/>
<dbReference type="PANTHER" id="PTHR45625:SF4">
    <property type="entry name" value="PEPTIDYLPROLYL ISOMERASE DOMAIN AND WD REPEAT-CONTAINING PROTEIN 1"/>
    <property type="match status" value="1"/>
</dbReference>
<keyword evidence="4" id="KW-0677">Repeat</keyword>
<evidence type="ECO:0000259" key="9">
    <source>
        <dbReference type="PROSITE" id="PS50072"/>
    </source>
</evidence>
<organism evidence="10 11">
    <name type="scientific">Symbiochloris irregularis</name>
    <dbReference type="NCBI Taxonomy" id="706552"/>
    <lineage>
        <taxon>Eukaryota</taxon>
        <taxon>Viridiplantae</taxon>
        <taxon>Chlorophyta</taxon>
        <taxon>core chlorophytes</taxon>
        <taxon>Trebouxiophyceae</taxon>
        <taxon>Trebouxiales</taxon>
        <taxon>Trebouxiaceae</taxon>
        <taxon>Symbiochloris</taxon>
    </lineage>
</organism>
<dbReference type="InterPro" id="IPR001680">
    <property type="entry name" value="WD40_rpt"/>
</dbReference>
<dbReference type="GO" id="GO:0003755">
    <property type="term" value="F:peptidyl-prolyl cis-trans isomerase activity"/>
    <property type="evidence" value="ECO:0007669"/>
    <property type="project" value="UniProtKB-KW"/>
</dbReference>
<keyword evidence="5" id="KW-0697">Rotamase</keyword>
<dbReference type="Pfam" id="PF00400">
    <property type="entry name" value="WD40"/>
    <property type="match status" value="2"/>
</dbReference>
<dbReference type="PROSITE" id="PS50082">
    <property type="entry name" value="WD_REPEATS_2"/>
    <property type="match status" value="2"/>
</dbReference>
<dbReference type="PRINTS" id="PR00153">
    <property type="entry name" value="CSAPPISMRASE"/>
</dbReference>
<evidence type="ECO:0000313" key="10">
    <source>
        <dbReference type="EMBL" id="KAK9812448.1"/>
    </source>
</evidence>
<gene>
    <name evidence="10" type="ORF">WJX73_000572</name>
</gene>
<feature type="compositionally biased region" description="Acidic residues" evidence="8">
    <location>
        <begin position="18"/>
        <end position="32"/>
    </location>
</feature>
<evidence type="ECO:0000256" key="6">
    <source>
        <dbReference type="ARBA" id="ARBA00023235"/>
    </source>
</evidence>
<dbReference type="CDD" id="cd01927">
    <property type="entry name" value="cyclophilin_WD40"/>
    <property type="match status" value="1"/>
</dbReference>
<keyword evidence="3 7" id="KW-0853">WD repeat</keyword>
<evidence type="ECO:0000256" key="3">
    <source>
        <dbReference type="ARBA" id="ARBA00022574"/>
    </source>
</evidence>
<evidence type="ECO:0000313" key="11">
    <source>
        <dbReference type="Proteomes" id="UP001465755"/>
    </source>
</evidence>
<dbReference type="InterPro" id="IPR015943">
    <property type="entry name" value="WD40/YVTN_repeat-like_dom_sf"/>
</dbReference>
<sequence>MTTNGDQPAERPLSAIPEDQDVGPEVPADGDGDLLGPVLPKAKRRKIVEHEATFLEALPSGAMYERSWMHRDTITHVAVAPAAEFFITASCDGHLKFWKKKAEGLEFAKHFRAHIGPIVGLAVSHDSTLLVSISSDKTVKVYDVNTCDMMSMLRLPFVPSCAEWIYQKGEAKARLAIADRDSPAVHVFDVRGGTNEALETFSVHRAPISAMSYNAVHDVVISIDDRGVIEYWSATTHGFPAEGVQFRSTLDTDLYACAKVKATTRDIAFSRDGSQFAMLCSDRRVRVWRFATGKLRRTYDESLDAANELQRAGPESLRLDPIDFGRRQALDKEFAAEGSASETAAATPAANVVFDESGNFVLYPTLLGIKVVNLVTNRVARVIGFGEANERFIMTALFQGSQRPDVSKAARLADSNRAPTKDPTLVACAFRRQRLYIFSRREPADYDDATAGRDVFNEKPPADEMLAIEDGGPEGGVGELPRGAIIHTTRGDIHCKLFPDECPKTVENFTTHAKNAYYEGIIFHRVIKGFMIQTGDPLGDGTGGASIWGAEFGDEFSRALRHDRPFTLSMANSGPSTNGSQFFITTVPTPWLDNKHSIFGRVVKGADVVLAIERAKTDRNDKPVDDIKIVNIENLTSVE</sequence>
<dbReference type="SMART" id="SM00320">
    <property type="entry name" value="WD40"/>
    <property type="match status" value="4"/>
</dbReference>
<feature type="region of interest" description="Disordered" evidence="8">
    <location>
        <begin position="1"/>
        <end position="34"/>
    </location>
</feature>
<dbReference type="InterPro" id="IPR044666">
    <property type="entry name" value="Cyclophilin_A-like"/>
</dbReference>
<keyword evidence="6" id="KW-0413">Isomerase</keyword>
<evidence type="ECO:0000256" key="1">
    <source>
        <dbReference type="ARBA" id="ARBA00000971"/>
    </source>
</evidence>
<comment type="caution">
    <text evidence="10">The sequence shown here is derived from an EMBL/GenBank/DDBJ whole genome shotgun (WGS) entry which is preliminary data.</text>
</comment>
<dbReference type="Pfam" id="PF00160">
    <property type="entry name" value="Pro_isomerase"/>
    <property type="match status" value="1"/>
</dbReference>
<evidence type="ECO:0000256" key="5">
    <source>
        <dbReference type="ARBA" id="ARBA00023110"/>
    </source>
</evidence>
<dbReference type="InterPro" id="IPR002130">
    <property type="entry name" value="Cyclophilin-type_PPIase_dom"/>
</dbReference>
<dbReference type="PROSITE" id="PS50294">
    <property type="entry name" value="WD_REPEATS_REGION"/>
    <property type="match status" value="1"/>
</dbReference>
<proteinExistence type="predicted"/>
<protein>
    <recommendedName>
        <fullName evidence="2">peptidylprolyl isomerase</fullName>
        <ecNumber evidence="2">5.2.1.8</ecNumber>
    </recommendedName>
</protein>
<keyword evidence="11" id="KW-1185">Reference proteome</keyword>
<dbReference type="Gene3D" id="2.130.10.10">
    <property type="entry name" value="YVTN repeat-like/Quinoprotein amine dehydrogenase"/>
    <property type="match status" value="1"/>
</dbReference>
<reference evidence="10 11" key="1">
    <citation type="journal article" date="2024" name="Nat. Commun.">
        <title>Phylogenomics reveals the evolutionary origins of lichenization in chlorophyte algae.</title>
        <authorList>
            <person name="Puginier C."/>
            <person name="Libourel C."/>
            <person name="Otte J."/>
            <person name="Skaloud P."/>
            <person name="Haon M."/>
            <person name="Grisel S."/>
            <person name="Petersen M."/>
            <person name="Berrin J.G."/>
            <person name="Delaux P.M."/>
            <person name="Dal Grande F."/>
            <person name="Keller J."/>
        </authorList>
    </citation>
    <scope>NUCLEOTIDE SEQUENCE [LARGE SCALE GENOMIC DNA]</scope>
    <source>
        <strain evidence="10 11">SAG 2036</strain>
    </source>
</reference>
<dbReference type="AlphaFoldDB" id="A0AAW1PR45"/>
<evidence type="ECO:0000256" key="7">
    <source>
        <dbReference type="PROSITE-ProRule" id="PRU00221"/>
    </source>
</evidence>
<dbReference type="Gene3D" id="2.40.100.10">
    <property type="entry name" value="Cyclophilin-like"/>
    <property type="match status" value="1"/>
</dbReference>
<accession>A0AAW1PR45</accession>
<dbReference type="SUPFAM" id="SSF50978">
    <property type="entry name" value="WD40 repeat-like"/>
    <property type="match status" value="1"/>
</dbReference>
<dbReference type="InterPro" id="IPR029000">
    <property type="entry name" value="Cyclophilin-like_dom_sf"/>
</dbReference>
<name>A0AAW1PR45_9CHLO</name>
<evidence type="ECO:0000256" key="4">
    <source>
        <dbReference type="ARBA" id="ARBA00022737"/>
    </source>
</evidence>
<dbReference type="PROSITE" id="PS50072">
    <property type="entry name" value="CSA_PPIASE_2"/>
    <property type="match status" value="1"/>
</dbReference>
<feature type="repeat" description="WD" evidence="7">
    <location>
        <begin position="70"/>
        <end position="99"/>
    </location>
</feature>
<dbReference type="FunFam" id="2.40.100.10:FF:000003">
    <property type="entry name" value="Peptidylprolyl isomerase domain and WD repeat-containing 1"/>
    <property type="match status" value="1"/>
</dbReference>
<dbReference type="GO" id="GO:0005634">
    <property type="term" value="C:nucleus"/>
    <property type="evidence" value="ECO:0007669"/>
    <property type="project" value="UniProtKB-ARBA"/>
</dbReference>
<evidence type="ECO:0000256" key="8">
    <source>
        <dbReference type="SAM" id="MobiDB-lite"/>
    </source>
</evidence>
<feature type="repeat" description="WD" evidence="7">
    <location>
        <begin position="111"/>
        <end position="152"/>
    </location>
</feature>
<dbReference type="PANTHER" id="PTHR45625">
    <property type="entry name" value="PEPTIDYL-PROLYL CIS-TRANS ISOMERASE-RELATED"/>
    <property type="match status" value="1"/>
</dbReference>
<dbReference type="SUPFAM" id="SSF50891">
    <property type="entry name" value="Cyclophilin-like"/>
    <property type="match status" value="1"/>
</dbReference>
<dbReference type="EMBL" id="JALJOQ010000006">
    <property type="protein sequence ID" value="KAK9812448.1"/>
    <property type="molecule type" value="Genomic_DNA"/>
</dbReference>
<evidence type="ECO:0000256" key="2">
    <source>
        <dbReference type="ARBA" id="ARBA00013194"/>
    </source>
</evidence>
<dbReference type="Proteomes" id="UP001465755">
    <property type="component" value="Unassembled WGS sequence"/>
</dbReference>
<comment type="catalytic activity">
    <reaction evidence="1">
        <text>[protein]-peptidylproline (omega=180) = [protein]-peptidylproline (omega=0)</text>
        <dbReference type="Rhea" id="RHEA:16237"/>
        <dbReference type="Rhea" id="RHEA-COMP:10747"/>
        <dbReference type="Rhea" id="RHEA-COMP:10748"/>
        <dbReference type="ChEBI" id="CHEBI:83833"/>
        <dbReference type="ChEBI" id="CHEBI:83834"/>
        <dbReference type="EC" id="5.2.1.8"/>
    </reaction>
</comment>